<accession>A0A8X6XLP2</accession>
<gene>
    <name evidence="2" type="primary">NCL1_47773</name>
    <name evidence="2" type="ORF">TNIN_297611</name>
</gene>
<evidence type="ECO:0000313" key="3">
    <source>
        <dbReference type="Proteomes" id="UP000886998"/>
    </source>
</evidence>
<dbReference type="EMBL" id="BMAV01010045">
    <property type="protein sequence ID" value="GFY54865.1"/>
    <property type="molecule type" value="Genomic_DNA"/>
</dbReference>
<sequence>MANDALFQHFLSQLFPNFYVKYKQLPVDFLDDSEEPFVAKGVLTENLFEAIAKSMFGVQSVLIASWCGRLEKDKVQMTSSAEKYISQTIMFCSALKSVISDIYERFIVVCGFVIFIGIYICYSTRMKFYQLTPQILTVFFENELKEDFKKRGGWKRLERYLLNQDYLEYYEKFCDYLNCDDMEQRIIMKNELLRFSNRRNFLHSTFYDFVGMGDQDTAVLTNRVMSSIETSLLTELASPISTTGSDFKERSISSALSKLSLEKNPAFEYSKKSKVSEKDYFDVTELPFNHSLANHLSNLKRLVGSFNLRESTGGASSGVSLYKIAFDLIMNLTCFKIKLEQAILKLDIAKIRIRNLDI</sequence>
<organism evidence="2 3">
    <name type="scientific">Trichonephila inaurata madagascariensis</name>
    <dbReference type="NCBI Taxonomy" id="2747483"/>
    <lineage>
        <taxon>Eukaryota</taxon>
        <taxon>Metazoa</taxon>
        <taxon>Ecdysozoa</taxon>
        <taxon>Arthropoda</taxon>
        <taxon>Chelicerata</taxon>
        <taxon>Arachnida</taxon>
        <taxon>Araneae</taxon>
        <taxon>Araneomorphae</taxon>
        <taxon>Entelegynae</taxon>
        <taxon>Araneoidea</taxon>
        <taxon>Nephilidae</taxon>
        <taxon>Trichonephila</taxon>
        <taxon>Trichonephila inaurata</taxon>
    </lineage>
</organism>
<proteinExistence type="predicted"/>
<evidence type="ECO:0000313" key="2">
    <source>
        <dbReference type="EMBL" id="GFY54865.1"/>
    </source>
</evidence>
<reference evidence="2" key="1">
    <citation type="submission" date="2020-08" db="EMBL/GenBank/DDBJ databases">
        <title>Multicomponent nature underlies the extraordinary mechanical properties of spider dragline silk.</title>
        <authorList>
            <person name="Kono N."/>
            <person name="Nakamura H."/>
            <person name="Mori M."/>
            <person name="Yoshida Y."/>
            <person name="Ohtoshi R."/>
            <person name="Malay A.D."/>
            <person name="Moran D.A.P."/>
            <person name="Tomita M."/>
            <person name="Numata K."/>
            <person name="Arakawa K."/>
        </authorList>
    </citation>
    <scope>NUCLEOTIDE SEQUENCE</scope>
</reference>
<dbReference type="OrthoDB" id="10491373at2759"/>
<comment type="caution">
    <text evidence="2">The sequence shown here is derived from an EMBL/GenBank/DDBJ whole genome shotgun (WGS) entry which is preliminary data.</text>
</comment>
<evidence type="ECO:0000256" key="1">
    <source>
        <dbReference type="SAM" id="Phobius"/>
    </source>
</evidence>
<feature type="transmembrane region" description="Helical" evidence="1">
    <location>
        <begin position="102"/>
        <end position="122"/>
    </location>
</feature>
<keyword evidence="1" id="KW-0812">Transmembrane</keyword>
<keyword evidence="3" id="KW-1185">Reference proteome</keyword>
<keyword evidence="1" id="KW-0472">Membrane</keyword>
<keyword evidence="1" id="KW-1133">Transmembrane helix</keyword>
<name>A0A8X6XLP2_9ARAC</name>
<protein>
    <submittedName>
        <fullName evidence="2">Uncharacterized protein</fullName>
    </submittedName>
</protein>
<dbReference type="AlphaFoldDB" id="A0A8X6XLP2"/>
<dbReference type="Proteomes" id="UP000886998">
    <property type="component" value="Unassembled WGS sequence"/>
</dbReference>